<dbReference type="HOGENOM" id="CLU_2824974_0_0_7"/>
<feature type="region of interest" description="Disordered" evidence="1">
    <location>
        <begin position="1"/>
        <end position="31"/>
    </location>
</feature>
<reference evidence="2 3" key="1">
    <citation type="submission" date="2008-05" db="EMBL/GenBank/DDBJ databases">
        <title>Complete sequence of chromosome of Geobacter lovleyi SZ.</title>
        <authorList>
            <consortium name="US DOE Joint Genome Institute"/>
            <person name="Lucas S."/>
            <person name="Copeland A."/>
            <person name="Lapidus A."/>
            <person name="Glavina del Rio T."/>
            <person name="Dalin E."/>
            <person name="Tice H."/>
            <person name="Bruce D."/>
            <person name="Goodwin L."/>
            <person name="Pitluck S."/>
            <person name="Chertkov O."/>
            <person name="Meincke L."/>
            <person name="Brettin T."/>
            <person name="Detter J.C."/>
            <person name="Han C."/>
            <person name="Tapia R."/>
            <person name="Kuske C.R."/>
            <person name="Schmutz J."/>
            <person name="Larimer F."/>
            <person name="Land M."/>
            <person name="Hauser L."/>
            <person name="Kyrpides N."/>
            <person name="Mikhailova N."/>
            <person name="Sung Y."/>
            <person name="Fletcher K.E."/>
            <person name="Ritalahti K.M."/>
            <person name="Loeffler F.E."/>
            <person name="Richardson P."/>
        </authorList>
    </citation>
    <scope>NUCLEOTIDE SEQUENCE [LARGE SCALE GENOMIC DNA]</scope>
    <source>
        <strain evidence="3">ATCC BAA-1151 / DSM 17278 / SZ</strain>
    </source>
</reference>
<proteinExistence type="predicted"/>
<dbReference type="Proteomes" id="UP000002420">
    <property type="component" value="Chromosome"/>
</dbReference>
<evidence type="ECO:0000313" key="3">
    <source>
        <dbReference type="Proteomes" id="UP000002420"/>
    </source>
</evidence>
<dbReference type="KEGG" id="glo:Glov_0902"/>
<protein>
    <submittedName>
        <fullName evidence="2">Uncharacterized protein</fullName>
    </submittedName>
</protein>
<dbReference type="EMBL" id="CP001089">
    <property type="protein sequence ID" value="ACD94625.1"/>
    <property type="molecule type" value="Genomic_DNA"/>
</dbReference>
<keyword evidence="3" id="KW-1185">Reference proteome</keyword>
<dbReference type="AlphaFoldDB" id="B3E5F4"/>
<sequence length="66" mass="7302">MSDNPVRKKIEKPLNPLAMKPGQKYDKPTFVPTKEYNGGKLNDSGDKTVGAVDVVENAAKEKEKEK</sequence>
<dbReference type="STRING" id="398767.Glov_0902"/>
<dbReference type="RefSeq" id="WP_012468977.1">
    <property type="nucleotide sequence ID" value="NC_010814.1"/>
</dbReference>
<gene>
    <name evidence="2" type="ordered locus">Glov_0902</name>
</gene>
<organism evidence="2 3">
    <name type="scientific">Trichlorobacter lovleyi (strain ATCC BAA-1151 / DSM 17278 / SZ)</name>
    <name type="common">Geobacter lovleyi</name>
    <dbReference type="NCBI Taxonomy" id="398767"/>
    <lineage>
        <taxon>Bacteria</taxon>
        <taxon>Pseudomonadati</taxon>
        <taxon>Thermodesulfobacteriota</taxon>
        <taxon>Desulfuromonadia</taxon>
        <taxon>Geobacterales</taxon>
        <taxon>Geobacteraceae</taxon>
        <taxon>Trichlorobacter</taxon>
    </lineage>
</organism>
<evidence type="ECO:0000256" key="1">
    <source>
        <dbReference type="SAM" id="MobiDB-lite"/>
    </source>
</evidence>
<feature type="compositionally biased region" description="Basic and acidic residues" evidence="1">
    <location>
        <begin position="1"/>
        <end position="12"/>
    </location>
</feature>
<accession>B3E5F4</accession>
<evidence type="ECO:0000313" key="2">
    <source>
        <dbReference type="EMBL" id="ACD94625.1"/>
    </source>
</evidence>
<dbReference type="OrthoDB" id="9945884at2"/>
<name>B3E5F4_TRIL1</name>